<dbReference type="EMBL" id="JAAMPC010000005">
    <property type="protein sequence ID" value="KAG2313754.1"/>
    <property type="molecule type" value="Genomic_DNA"/>
</dbReference>
<reference evidence="2 3" key="1">
    <citation type="submission" date="2020-02" db="EMBL/GenBank/DDBJ databases">
        <authorList>
            <person name="Ma Q."/>
            <person name="Huang Y."/>
            <person name="Song X."/>
            <person name="Pei D."/>
        </authorList>
    </citation>
    <scope>NUCLEOTIDE SEQUENCE [LARGE SCALE GENOMIC DNA]</scope>
    <source>
        <strain evidence="2">Sxm20200214</strain>
        <tissue evidence="2">Leaf</tissue>
    </source>
</reference>
<feature type="compositionally biased region" description="Basic and acidic residues" evidence="1">
    <location>
        <begin position="23"/>
        <end position="32"/>
    </location>
</feature>
<dbReference type="AlphaFoldDB" id="A0A8X7VLM4"/>
<sequence>MLHCLLRMMKYVCLLKQGTELESKRNGKEKKAGPNNESQAKSKLKDQASTSHQFGVIGIGGDVNGDLAFVLRNGTESLRNFSSVEISMFLSSTGLGQSITNSTHLTQPLLEPSMFTTNCNFS</sequence>
<dbReference type="Proteomes" id="UP000886595">
    <property type="component" value="Unassembled WGS sequence"/>
</dbReference>
<feature type="region of interest" description="Disordered" evidence="1">
    <location>
        <begin position="23"/>
        <end position="48"/>
    </location>
</feature>
<accession>A0A8X7VLM4</accession>
<keyword evidence="3" id="KW-1185">Reference proteome</keyword>
<organism evidence="2 3">
    <name type="scientific">Brassica carinata</name>
    <name type="common">Ethiopian mustard</name>
    <name type="synonym">Abyssinian cabbage</name>
    <dbReference type="NCBI Taxonomy" id="52824"/>
    <lineage>
        <taxon>Eukaryota</taxon>
        <taxon>Viridiplantae</taxon>
        <taxon>Streptophyta</taxon>
        <taxon>Embryophyta</taxon>
        <taxon>Tracheophyta</taxon>
        <taxon>Spermatophyta</taxon>
        <taxon>Magnoliopsida</taxon>
        <taxon>eudicotyledons</taxon>
        <taxon>Gunneridae</taxon>
        <taxon>Pentapetalae</taxon>
        <taxon>rosids</taxon>
        <taxon>malvids</taxon>
        <taxon>Brassicales</taxon>
        <taxon>Brassicaceae</taxon>
        <taxon>Brassiceae</taxon>
        <taxon>Brassica</taxon>
    </lineage>
</organism>
<protein>
    <submittedName>
        <fullName evidence="2">Uncharacterized protein</fullName>
    </submittedName>
</protein>
<evidence type="ECO:0000313" key="2">
    <source>
        <dbReference type="EMBL" id="KAG2313754.1"/>
    </source>
</evidence>
<proteinExistence type="predicted"/>
<name>A0A8X7VLM4_BRACI</name>
<evidence type="ECO:0000256" key="1">
    <source>
        <dbReference type="SAM" id="MobiDB-lite"/>
    </source>
</evidence>
<comment type="caution">
    <text evidence="2">The sequence shown here is derived from an EMBL/GenBank/DDBJ whole genome shotgun (WGS) entry which is preliminary data.</text>
</comment>
<evidence type="ECO:0000313" key="3">
    <source>
        <dbReference type="Proteomes" id="UP000886595"/>
    </source>
</evidence>
<gene>
    <name evidence="2" type="ORF">Bca52824_025311</name>
</gene>
<feature type="compositionally biased region" description="Polar residues" evidence="1">
    <location>
        <begin position="35"/>
        <end position="48"/>
    </location>
</feature>